<evidence type="ECO:0000313" key="3">
    <source>
        <dbReference type="Proteomes" id="UP000304912"/>
    </source>
</evidence>
<dbReference type="SUPFAM" id="SSF55729">
    <property type="entry name" value="Acyl-CoA N-acyltransferases (Nat)"/>
    <property type="match status" value="1"/>
</dbReference>
<organism evidence="2 3">
    <name type="scientific">Salinimonas iocasae</name>
    <dbReference type="NCBI Taxonomy" id="2572577"/>
    <lineage>
        <taxon>Bacteria</taxon>
        <taxon>Pseudomonadati</taxon>
        <taxon>Pseudomonadota</taxon>
        <taxon>Gammaproteobacteria</taxon>
        <taxon>Alteromonadales</taxon>
        <taxon>Alteromonadaceae</taxon>
        <taxon>Alteromonas/Salinimonas group</taxon>
        <taxon>Salinimonas</taxon>
    </lineage>
</organism>
<dbReference type="InterPro" id="IPR000182">
    <property type="entry name" value="GNAT_dom"/>
</dbReference>
<dbReference type="InterPro" id="IPR016181">
    <property type="entry name" value="Acyl_CoA_acyltransferase"/>
</dbReference>
<dbReference type="PANTHER" id="PTHR43441">
    <property type="entry name" value="RIBOSOMAL-PROTEIN-SERINE ACETYLTRANSFERASE"/>
    <property type="match status" value="1"/>
</dbReference>
<accession>A0A5B7YC83</accession>
<dbReference type="EMBL" id="CP039852">
    <property type="protein sequence ID" value="QCZ93125.1"/>
    <property type="molecule type" value="Genomic_DNA"/>
</dbReference>
<reference evidence="2 3" key="1">
    <citation type="submission" date="2019-04" db="EMBL/GenBank/DDBJ databases">
        <title>Salinimonas iocasae sp. nov., a halophilic bacterium isolated from the outer tube casing of tubeworms in Okinawa Trough.</title>
        <authorList>
            <person name="Zhang H."/>
            <person name="Wang H."/>
            <person name="Li C."/>
        </authorList>
    </citation>
    <scope>NUCLEOTIDE SEQUENCE [LARGE SCALE GENOMIC DNA]</scope>
    <source>
        <strain evidence="2 3">KX18D6</strain>
    </source>
</reference>
<protein>
    <submittedName>
        <fullName evidence="2">GNAT family N-acetyltransferase</fullName>
    </submittedName>
</protein>
<dbReference type="AlphaFoldDB" id="A0A5B7YC83"/>
<dbReference type="KEGG" id="salk:FBQ74_06315"/>
<dbReference type="RefSeq" id="WP_139755872.1">
    <property type="nucleotide sequence ID" value="NZ_CP039852.1"/>
</dbReference>
<keyword evidence="2" id="KW-0808">Transferase</keyword>
<dbReference type="GO" id="GO:0005737">
    <property type="term" value="C:cytoplasm"/>
    <property type="evidence" value="ECO:0007669"/>
    <property type="project" value="TreeGrafter"/>
</dbReference>
<dbReference type="Gene3D" id="3.40.630.30">
    <property type="match status" value="1"/>
</dbReference>
<dbReference type="Proteomes" id="UP000304912">
    <property type="component" value="Chromosome"/>
</dbReference>
<evidence type="ECO:0000313" key="2">
    <source>
        <dbReference type="EMBL" id="QCZ93125.1"/>
    </source>
</evidence>
<dbReference type="PANTHER" id="PTHR43441:SF10">
    <property type="entry name" value="ACETYLTRANSFERASE"/>
    <property type="match status" value="1"/>
</dbReference>
<feature type="domain" description="N-acetyltransferase" evidence="1">
    <location>
        <begin position="32"/>
        <end position="183"/>
    </location>
</feature>
<dbReference type="OrthoDB" id="5292292at2"/>
<dbReference type="Pfam" id="PF13302">
    <property type="entry name" value="Acetyltransf_3"/>
    <property type="match status" value="1"/>
</dbReference>
<proteinExistence type="predicted"/>
<name>A0A5B7YC83_9ALTE</name>
<dbReference type="PROSITE" id="PS51186">
    <property type="entry name" value="GNAT"/>
    <property type="match status" value="1"/>
</dbReference>
<evidence type="ECO:0000259" key="1">
    <source>
        <dbReference type="PROSITE" id="PS51186"/>
    </source>
</evidence>
<dbReference type="InterPro" id="IPR051908">
    <property type="entry name" value="Ribosomal_N-acetyltransferase"/>
</dbReference>
<sequence>MSDLITLPSRLPVAPSDYGDISVSRLGLKHLDSLCEACRASASHVRPWLGNSLCPITPTATRQCIEEMEKKRTSGYGITYLLMSGATCLGMGIINYIHPLHANANLGYWIRPEACGNGLAVNLCQSLAKLAFSQINLQRLELFVEPGNKASIRVADKLGAQREGLCRKRVFGRDAYLYALLSE</sequence>
<dbReference type="GO" id="GO:1990189">
    <property type="term" value="F:protein N-terminal-serine acetyltransferase activity"/>
    <property type="evidence" value="ECO:0007669"/>
    <property type="project" value="TreeGrafter"/>
</dbReference>
<keyword evidence="3" id="KW-1185">Reference proteome</keyword>
<dbReference type="GO" id="GO:0008999">
    <property type="term" value="F:protein-N-terminal-alanine acetyltransferase activity"/>
    <property type="evidence" value="ECO:0007669"/>
    <property type="project" value="TreeGrafter"/>
</dbReference>
<gene>
    <name evidence="2" type="ORF">FBQ74_06315</name>
</gene>